<evidence type="ECO:0000256" key="1">
    <source>
        <dbReference type="SAM" id="MobiDB-lite"/>
    </source>
</evidence>
<feature type="region of interest" description="Disordered" evidence="1">
    <location>
        <begin position="156"/>
        <end position="227"/>
    </location>
</feature>
<dbReference type="Proteomes" id="UP001176941">
    <property type="component" value="Unassembled WGS sequence"/>
</dbReference>
<comment type="caution">
    <text evidence="2">The sequence shown here is derived from an EMBL/GenBank/DDBJ whole genome shotgun (WGS) entry which is preliminary data.</text>
</comment>
<gene>
    <name evidence="2" type="ORF">MRATA1EN1_LOCUS30987</name>
</gene>
<feature type="region of interest" description="Disordered" evidence="1">
    <location>
        <begin position="247"/>
        <end position="285"/>
    </location>
</feature>
<organism evidence="2 3">
    <name type="scientific">Rangifer tarandus platyrhynchus</name>
    <name type="common">Svalbard reindeer</name>
    <dbReference type="NCBI Taxonomy" id="3082113"/>
    <lineage>
        <taxon>Eukaryota</taxon>
        <taxon>Metazoa</taxon>
        <taxon>Chordata</taxon>
        <taxon>Craniata</taxon>
        <taxon>Vertebrata</taxon>
        <taxon>Euteleostomi</taxon>
        <taxon>Mammalia</taxon>
        <taxon>Eutheria</taxon>
        <taxon>Laurasiatheria</taxon>
        <taxon>Artiodactyla</taxon>
        <taxon>Ruminantia</taxon>
        <taxon>Pecora</taxon>
        <taxon>Cervidae</taxon>
        <taxon>Odocoileinae</taxon>
        <taxon>Rangifer</taxon>
    </lineage>
</organism>
<feature type="compositionally biased region" description="Basic and acidic residues" evidence="1">
    <location>
        <begin position="248"/>
        <end position="259"/>
    </location>
</feature>
<proteinExistence type="predicted"/>
<sequence>MQPLHSPVPVSREDNIKLLEQQGLERLITLQQTQQQHEGQQQHQQGLFCFCSSASSSSRVCTCDRSCGAAAATPSERVKQRPAHLDARRMAEEIIARRWQEHLRVTASHAGDDWSVPRRCARSRIGKDTKEDSSETESRNTLLALCRGYDLESLDFDTETRVPPQVSRRTTAAAPRPDTSVGMTRRERERPNHPRARSPRQQQQRQKANKRQSSCSRQPAHIDDDLRNQGEVQQRQLKSPVAEAATLVEKDVGHPEEGKSLAASKNSAEAAEYISSPPPDNFAAQEIPDSTVACAEASRGRPPAVPTARGEICLRRRQLLISSRL</sequence>
<accession>A0ABN8XP19</accession>
<evidence type="ECO:0000313" key="2">
    <source>
        <dbReference type="EMBL" id="CAI9149369.1"/>
    </source>
</evidence>
<name>A0ABN8XP19_RANTA</name>
<protein>
    <submittedName>
        <fullName evidence="2">Uncharacterized protein</fullName>
    </submittedName>
</protein>
<keyword evidence="3" id="KW-1185">Reference proteome</keyword>
<reference evidence="2" key="1">
    <citation type="submission" date="2023-04" db="EMBL/GenBank/DDBJ databases">
        <authorList>
            <consortium name="ELIXIR-Norway"/>
        </authorList>
    </citation>
    <scope>NUCLEOTIDE SEQUENCE [LARGE SCALE GENOMIC DNA]</scope>
</reference>
<dbReference type="EMBL" id="CATKSN020000265">
    <property type="protein sequence ID" value="CAI9149369.1"/>
    <property type="molecule type" value="Genomic_DNA"/>
</dbReference>
<evidence type="ECO:0000313" key="3">
    <source>
        <dbReference type="Proteomes" id="UP001176941"/>
    </source>
</evidence>